<dbReference type="AlphaFoldDB" id="A0ABD5SPB2"/>
<proteinExistence type="predicted"/>
<gene>
    <name evidence="1" type="ORF">ACFQE6_18380</name>
</gene>
<reference evidence="1 2" key="1">
    <citation type="journal article" date="2019" name="Int. J. Syst. Evol. Microbiol.">
        <title>The Global Catalogue of Microorganisms (GCM) 10K type strain sequencing project: providing services to taxonomists for standard genome sequencing and annotation.</title>
        <authorList>
            <consortium name="The Broad Institute Genomics Platform"/>
            <consortium name="The Broad Institute Genome Sequencing Center for Infectious Disease"/>
            <person name="Wu L."/>
            <person name="Ma J."/>
        </authorList>
    </citation>
    <scope>NUCLEOTIDE SEQUENCE [LARGE SCALE GENOMIC DNA]</scope>
    <source>
        <strain evidence="1 2">LMG 29247</strain>
    </source>
</reference>
<dbReference type="EMBL" id="JBHSWV010000299">
    <property type="protein sequence ID" value="MFC6766869.1"/>
    <property type="molecule type" value="Genomic_DNA"/>
</dbReference>
<name>A0ABD5SPB2_9EURY</name>
<dbReference type="InterPro" id="IPR012347">
    <property type="entry name" value="Ferritin-like"/>
</dbReference>
<comment type="caution">
    <text evidence="1">The sequence shown here is derived from an EMBL/GenBank/DDBJ whole genome shotgun (WGS) entry which is preliminary data.</text>
</comment>
<dbReference type="PANTHER" id="PTHR30458">
    <property type="entry name" value="PHENYLACETIC ACID DEGRADATION PROTEIN PAA"/>
    <property type="match status" value="1"/>
</dbReference>
<dbReference type="SUPFAM" id="SSF47240">
    <property type="entry name" value="Ferritin-like"/>
    <property type="match status" value="1"/>
</dbReference>
<dbReference type="RefSeq" id="WP_273739815.1">
    <property type="nucleotide sequence ID" value="NZ_JAQIVI010000299.1"/>
</dbReference>
<dbReference type="PANTHER" id="PTHR30458:SF0">
    <property type="entry name" value="1,2-PHENYLACETYL-COA EPOXIDASE, SUBUNIT C"/>
    <property type="match status" value="1"/>
</dbReference>
<dbReference type="InterPro" id="IPR052703">
    <property type="entry name" value="Aromatic_CoA_ox/epox"/>
</dbReference>
<dbReference type="Gene3D" id="1.20.1260.10">
    <property type="match status" value="1"/>
</dbReference>
<dbReference type="InterPro" id="IPR009078">
    <property type="entry name" value="Ferritin-like_SF"/>
</dbReference>
<accession>A0ABD5SPB2</accession>
<organism evidence="1 2">
    <name type="scientific">Natrinema soli</name>
    <dbReference type="NCBI Taxonomy" id="1930624"/>
    <lineage>
        <taxon>Archaea</taxon>
        <taxon>Methanobacteriati</taxon>
        <taxon>Methanobacteriota</taxon>
        <taxon>Stenosarchaea group</taxon>
        <taxon>Halobacteria</taxon>
        <taxon>Halobacteriales</taxon>
        <taxon>Natrialbaceae</taxon>
        <taxon>Natrinema</taxon>
    </lineage>
</organism>
<evidence type="ECO:0000313" key="2">
    <source>
        <dbReference type="Proteomes" id="UP001596383"/>
    </source>
</evidence>
<sequence length="257" mass="29180">MSATESNAWSENAVDYVQAIADTKLALSHRYADQGFLGPNLADNIALFSLTQDEYGHVRQLFLKLQEQGRDDAWLHRDRDADEFHNAASVDEPAPDWLRFEVQVGLTDRAVLLMLDAIDHEDFAGLTDKISEEEYSHVDFHDGWLEHLATTQPNEFQAALDETLPDVLAFIGPAAYDEETDPLYTAGFTDRTVRELREAFLELCEDITDSTNVTIPDVAPIDLANWDSERRRTDDGMIDRETIDSLQARNNQEFAMR</sequence>
<dbReference type="Proteomes" id="UP001596383">
    <property type="component" value="Unassembled WGS sequence"/>
</dbReference>
<protein>
    <submittedName>
        <fullName evidence="1">Phenylacetic acid catabolic protein</fullName>
    </submittedName>
</protein>
<dbReference type="InterPro" id="IPR007814">
    <property type="entry name" value="PaaA_PaaC"/>
</dbReference>
<keyword evidence="2" id="KW-1185">Reference proteome</keyword>
<evidence type="ECO:0000313" key="1">
    <source>
        <dbReference type="EMBL" id="MFC6766869.1"/>
    </source>
</evidence>
<dbReference type="Pfam" id="PF05138">
    <property type="entry name" value="PaaA_PaaC"/>
    <property type="match status" value="1"/>
</dbReference>